<sequence>MSCTILYLLLLLLLSCAYMSEVQQEENEVQAESPEQRGAVLITAIYTELTELKSTVNSLKNKLEDNEKQLEQLRRNGNPLFVLISLVKLADGK</sequence>
<feature type="signal peptide" evidence="2">
    <location>
        <begin position="1"/>
        <end position="19"/>
    </location>
</feature>
<dbReference type="EMBL" id="JAWDJR010000002">
    <property type="protein sequence ID" value="KAK9979093.1"/>
    <property type="molecule type" value="Genomic_DNA"/>
</dbReference>
<evidence type="ECO:0000313" key="3">
    <source>
        <dbReference type="EMBL" id="KAK9979091.1"/>
    </source>
</evidence>
<keyword evidence="1" id="KW-0175">Coiled coil</keyword>
<name>A0AAW2B1P8_CULAL</name>
<feature type="chain" id="PRO_5044718099" evidence="2">
    <location>
        <begin position="20"/>
        <end position="93"/>
    </location>
</feature>
<reference evidence="3 5" key="1">
    <citation type="submission" date="2024-05" db="EMBL/GenBank/DDBJ databases">
        <title>A high-quality chromosomal-level genome assembly of Topmouth culter (Culter alburnus).</title>
        <authorList>
            <person name="Zhao H."/>
        </authorList>
    </citation>
    <scope>NUCLEOTIDE SEQUENCE [LARGE SCALE GENOMIC DNA]</scope>
    <source>
        <strain evidence="3">CATC2023</strain>
        <tissue evidence="3">Muscle</tissue>
    </source>
</reference>
<dbReference type="AlphaFoldDB" id="A0AAW2B1P8"/>
<evidence type="ECO:0000256" key="2">
    <source>
        <dbReference type="SAM" id="SignalP"/>
    </source>
</evidence>
<gene>
    <name evidence="3" type="ORF">ABG768_012536</name>
    <name evidence="4" type="ORF">ABG768_012538</name>
</gene>
<accession>A0AAW2B1P8</accession>
<evidence type="ECO:0000313" key="4">
    <source>
        <dbReference type="EMBL" id="KAK9979093.1"/>
    </source>
</evidence>
<feature type="coiled-coil region" evidence="1">
    <location>
        <begin position="49"/>
        <end position="76"/>
    </location>
</feature>
<evidence type="ECO:0000256" key="1">
    <source>
        <dbReference type="SAM" id="Coils"/>
    </source>
</evidence>
<proteinExistence type="predicted"/>
<evidence type="ECO:0000313" key="5">
    <source>
        <dbReference type="Proteomes" id="UP001479290"/>
    </source>
</evidence>
<organism evidence="3 5">
    <name type="scientific">Culter alburnus</name>
    <name type="common">Topmouth culter</name>
    <dbReference type="NCBI Taxonomy" id="194366"/>
    <lineage>
        <taxon>Eukaryota</taxon>
        <taxon>Metazoa</taxon>
        <taxon>Chordata</taxon>
        <taxon>Craniata</taxon>
        <taxon>Vertebrata</taxon>
        <taxon>Euteleostomi</taxon>
        <taxon>Actinopterygii</taxon>
        <taxon>Neopterygii</taxon>
        <taxon>Teleostei</taxon>
        <taxon>Ostariophysi</taxon>
        <taxon>Cypriniformes</taxon>
        <taxon>Xenocyprididae</taxon>
        <taxon>Xenocypridinae</taxon>
        <taxon>Culter</taxon>
    </lineage>
</organism>
<dbReference type="Proteomes" id="UP001479290">
    <property type="component" value="Unassembled WGS sequence"/>
</dbReference>
<comment type="caution">
    <text evidence="3">The sequence shown here is derived from an EMBL/GenBank/DDBJ whole genome shotgun (WGS) entry which is preliminary data.</text>
</comment>
<keyword evidence="2" id="KW-0732">Signal</keyword>
<dbReference type="EMBL" id="JAWDJR010000002">
    <property type="protein sequence ID" value="KAK9979091.1"/>
    <property type="molecule type" value="Genomic_DNA"/>
</dbReference>
<protein>
    <submittedName>
        <fullName evidence="3">Uncharacterized protein</fullName>
    </submittedName>
</protein>
<keyword evidence="5" id="KW-1185">Reference proteome</keyword>